<sequence length="90" mass="9900">MSLAIRRDFAIKAILQLYHPRLTASPRRQLSRGNIACKLTRKNSGVRSQNTLSGKQATEFNSLRLLLAQRKAFSNRGNAFGIATLGDATA</sequence>
<reference evidence="1 2" key="1">
    <citation type="submission" date="2017-11" db="EMBL/GenBank/DDBJ databases">
        <title>Complete genome of a free-living desiccation-tolerant cyanobacterium and its photosynthetic adaptation to extreme terrestrial habitat.</title>
        <authorList>
            <person name="Shang J."/>
        </authorList>
    </citation>
    <scope>NUCLEOTIDE SEQUENCE [LARGE SCALE GENOMIC DNA]</scope>
    <source>
        <strain evidence="1 2">CCNUN1</strain>
    </source>
</reference>
<gene>
    <name evidence="1" type="ORF">COO91_06063</name>
</gene>
<evidence type="ECO:0000313" key="2">
    <source>
        <dbReference type="Proteomes" id="UP000232003"/>
    </source>
</evidence>
<dbReference type="Proteomes" id="UP000232003">
    <property type="component" value="Chromosome"/>
</dbReference>
<protein>
    <submittedName>
        <fullName evidence="1">Uncharacterized protein</fullName>
    </submittedName>
</protein>
<dbReference type="AlphaFoldDB" id="A0A2K8SX90"/>
<keyword evidence="2" id="KW-1185">Reference proteome</keyword>
<dbReference type="KEGG" id="nfl:COO91_06063"/>
<dbReference type="EMBL" id="CP024785">
    <property type="protein sequence ID" value="AUB40066.1"/>
    <property type="molecule type" value="Genomic_DNA"/>
</dbReference>
<evidence type="ECO:0000313" key="1">
    <source>
        <dbReference type="EMBL" id="AUB40066.1"/>
    </source>
</evidence>
<name>A0A2K8SX90_9NOSO</name>
<dbReference type="RefSeq" id="WP_157816617.1">
    <property type="nucleotide sequence ID" value="NZ_CAWNNC010000001.1"/>
</dbReference>
<accession>A0A2K8SX90</accession>
<proteinExistence type="predicted"/>
<organism evidence="1 2">
    <name type="scientific">Nostoc flagelliforme CCNUN1</name>
    <dbReference type="NCBI Taxonomy" id="2038116"/>
    <lineage>
        <taxon>Bacteria</taxon>
        <taxon>Bacillati</taxon>
        <taxon>Cyanobacteriota</taxon>
        <taxon>Cyanophyceae</taxon>
        <taxon>Nostocales</taxon>
        <taxon>Nostocaceae</taxon>
        <taxon>Nostoc</taxon>
    </lineage>
</organism>